<protein>
    <submittedName>
        <fullName evidence="2">Uncharacterized protein</fullName>
    </submittedName>
</protein>
<dbReference type="EMBL" id="KZ679263">
    <property type="protein sequence ID" value="PTB40063.1"/>
    <property type="molecule type" value="Genomic_DNA"/>
</dbReference>
<evidence type="ECO:0000313" key="3">
    <source>
        <dbReference type="Proteomes" id="UP000240493"/>
    </source>
</evidence>
<dbReference type="OrthoDB" id="5343483at2759"/>
<evidence type="ECO:0000313" key="2">
    <source>
        <dbReference type="EMBL" id="PTB40063.1"/>
    </source>
</evidence>
<dbReference type="AlphaFoldDB" id="A0A2T3Z5H4"/>
<evidence type="ECO:0000256" key="1">
    <source>
        <dbReference type="SAM" id="MobiDB-lite"/>
    </source>
</evidence>
<keyword evidence="3" id="KW-1185">Reference proteome</keyword>
<name>A0A2T3Z5H4_TRIA4</name>
<feature type="compositionally biased region" description="Polar residues" evidence="1">
    <location>
        <begin position="1"/>
        <end position="10"/>
    </location>
</feature>
<feature type="region of interest" description="Disordered" evidence="1">
    <location>
        <begin position="1"/>
        <end position="25"/>
    </location>
</feature>
<accession>A0A2T3Z5H4</accession>
<organism evidence="2 3">
    <name type="scientific">Trichoderma asperellum (strain ATCC 204424 / CBS 433.97 / NBRC 101777)</name>
    <dbReference type="NCBI Taxonomy" id="1042311"/>
    <lineage>
        <taxon>Eukaryota</taxon>
        <taxon>Fungi</taxon>
        <taxon>Dikarya</taxon>
        <taxon>Ascomycota</taxon>
        <taxon>Pezizomycotina</taxon>
        <taxon>Sordariomycetes</taxon>
        <taxon>Hypocreomycetidae</taxon>
        <taxon>Hypocreales</taxon>
        <taxon>Hypocreaceae</taxon>
        <taxon>Trichoderma</taxon>
    </lineage>
</organism>
<proteinExistence type="predicted"/>
<reference evidence="2 3" key="1">
    <citation type="submission" date="2016-07" db="EMBL/GenBank/DDBJ databases">
        <title>Multiple horizontal gene transfer events from other fungi enriched the ability of initially mycotrophic Trichoderma (Ascomycota) to feed on dead plant biomass.</title>
        <authorList>
            <consortium name="DOE Joint Genome Institute"/>
            <person name="Aerts A."/>
            <person name="Atanasova L."/>
            <person name="Chenthamara K."/>
            <person name="Zhang J."/>
            <person name="Grujic M."/>
            <person name="Henrissat B."/>
            <person name="Kuo A."/>
            <person name="Salamov A."/>
            <person name="Lipzen A."/>
            <person name="Labutti K."/>
            <person name="Barry K."/>
            <person name="Miao Y."/>
            <person name="Rahimi M.J."/>
            <person name="Shen Q."/>
            <person name="Grigoriev I.V."/>
            <person name="Kubicek C.P."/>
            <person name="Druzhinina I.S."/>
        </authorList>
    </citation>
    <scope>NUCLEOTIDE SEQUENCE [LARGE SCALE GENOMIC DNA]</scope>
    <source>
        <strain evidence="2 3">CBS 433.97</strain>
    </source>
</reference>
<dbReference type="Proteomes" id="UP000240493">
    <property type="component" value="Unassembled WGS sequence"/>
</dbReference>
<sequence>MDESNMQLPTEGTRRPPSVPSSPAASSIYGIARRHARESLIIEPRLWTSRQLELLRISFDEPSPAPKIDRTDNYSGRGITAPKRGPSPFSSYWFAFFPLSVYIVLPNWKISHRDALPINLDSPSGKGLYSTAPGQGIYLPQQRRSVLEVEKPEDLSTLKIYPSQVLFSYESKNYVYLYKTAIPSSLLDMFDYPNIALPELPQILIQAFKIPRTPVAADHPMKTED</sequence>
<gene>
    <name evidence="2" type="ORF">M441DRAFT_47937</name>
</gene>